<feature type="region of interest" description="Disordered" evidence="2">
    <location>
        <begin position="131"/>
        <end position="169"/>
    </location>
</feature>
<evidence type="ECO:0000313" key="3">
    <source>
        <dbReference type="EMBL" id="ADJ24775.1"/>
    </source>
</evidence>
<dbReference type="HOGENOM" id="CLU_1003893_0_0_5"/>
<organism evidence="3 4">
    <name type="scientific">Hyphomicrobium denitrificans (strain ATCC 51888 / DSM 1869 / NCIMB 11706 / TK 0415)</name>
    <dbReference type="NCBI Taxonomy" id="582899"/>
    <lineage>
        <taxon>Bacteria</taxon>
        <taxon>Pseudomonadati</taxon>
        <taxon>Pseudomonadota</taxon>
        <taxon>Alphaproteobacteria</taxon>
        <taxon>Hyphomicrobiales</taxon>
        <taxon>Hyphomicrobiaceae</taxon>
        <taxon>Hyphomicrobium</taxon>
    </lineage>
</organism>
<evidence type="ECO:0000256" key="2">
    <source>
        <dbReference type="SAM" id="MobiDB-lite"/>
    </source>
</evidence>
<keyword evidence="4" id="KW-1185">Reference proteome</keyword>
<reference evidence="4" key="1">
    <citation type="journal article" date="2011" name="J. Bacteriol.">
        <title>Genome sequences of eight morphologically diverse alphaproteobacteria.</title>
        <authorList>
            <consortium name="US DOE Joint Genome Institute"/>
            <person name="Brown P.J."/>
            <person name="Kysela D.T."/>
            <person name="Buechlein A."/>
            <person name="Hemmerich C."/>
            <person name="Brun Y.V."/>
        </authorList>
    </citation>
    <scope>NUCLEOTIDE SEQUENCE [LARGE SCALE GENOMIC DNA]</scope>
    <source>
        <strain evidence="4">ATCC 51888 / DSM 1869 / NCIB 11706 / TK 0415</strain>
    </source>
</reference>
<feature type="coiled-coil region" evidence="1">
    <location>
        <begin position="244"/>
        <end position="271"/>
    </location>
</feature>
<sequence length="277" mass="29577">MYALKLPSVKSPVRQAEPVRGRARHIRDDLELPDAIDPAIGFEDEPAPATEEPVVQAVTPVDPQVKKYRATITRTVTQSAIVEYEALETQGQYSVAEDLAAQVPAESWTTDAENSWCYIDKLEDLGPASAATSEIDTADDDTLETDPAADEDDEQDALLTAGRNRRGRRARAVRAMPDELIAQAQDILDQASAAASTLGTESSDPQAIVDTLSQLLQQVQDLQANADGDASGADADIEAQVSAVQFLNDVAQQISQMIEEAQADVFAAEDEAAAAAA</sequence>
<keyword evidence="1" id="KW-0175">Coiled coil</keyword>
<feature type="compositionally biased region" description="Acidic residues" evidence="2">
    <location>
        <begin position="136"/>
        <end position="156"/>
    </location>
</feature>
<evidence type="ECO:0000313" key="4">
    <source>
        <dbReference type="Proteomes" id="UP000002033"/>
    </source>
</evidence>
<dbReference type="KEGG" id="hdn:Hden_2980"/>
<dbReference type="STRING" id="582899.Hden_2980"/>
<dbReference type="Proteomes" id="UP000002033">
    <property type="component" value="Chromosome"/>
</dbReference>
<protein>
    <submittedName>
        <fullName evidence="3">Uncharacterized protein</fullName>
    </submittedName>
</protein>
<dbReference type="AlphaFoldDB" id="D8JVC1"/>
<proteinExistence type="predicted"/>
<name>D8JVC1_HYPDA</name>
<dbReference type="RefSeq" id="WP_013216934.1">
    <property type="nucleotide sequence ID" value="NC_014313.1"/>
</dbReference>
<feature type="region of interest" description="Disordered" evidence="2">
    <location>
        <begin position="1"/>
        <end position="22"/>
    </location>
</feature>
<accession>D8JVC1</accession>
<evidence type="ECO:0000256" key="1">
    <source>
        <dbReference type="SAM" id="Coils"/>
    </source>
</evidence>
<gene>
    <name evidence="3" type="ordered locus">Hden_2980</name>
</gene>
<dbReference type="EMBL" id="CP002083">
    <property type="protein sequence ID" value="ADJ24775.1"/>
    <property type="molecule type" value="Genomic_DNA"/>
</dbReference>